<evidence type="ECO:0000256" key="2">
    <source>
        <dbReference type="ARBA" id="ARBA00008226"/>
    </source>
</evidence>
<keyword evidence="3 10" id="KW-0963">Cytoplasm</keyword>
<evidence type="ECO:0000313" key="12">
    <source>
        <dbReference type="EMBL" id="NBI29380.1"/>
    </source>
</evidence>
<evidence type="ECO:0000256" key="7">
    <source>
        <dbReference type="ARBA" id="ARBA00022917"/>
    </source>
</evidence>
<dbReference type="NCBIfam" id="TIGR00211">
    <property type="entry name" value="glyS"/>
    <property type="match status" value="1"/>
</dbReference>
<dbReference type="InterPro" id="IPR015944">
    <property type="entry name" value="Gly-tRNA-synth_bsu"/>
</dbReference>
<dbReference type="InterPro" id="IPR006194">
    <property type="entry name" value="Gly-tRNA-synth_heterodimer"/>
</dbReference>
<dbReference type="PANTHER" id="PTHR30075:SF2">
    <property type="entry name" value="GLYCINE--TRNA LIGASE, CHLOROPLASTIC_MITOCHONDRIAL 2"/>
    <property type="match status" value="1"/>
</dbReference>
<name>A0A6N9Q3N0_9BACL</name>
<gene>
    <name evidence="10" type="primary">glyS</name>
    <name evidence="12" type="ORF">ERL59_10445</name>
</gene>
<keyword evidence="6 10" id="KW-0067">ATP-binding</keyword>
<comment type="catalytic activity">
    <reaction evidence="9 10">
        <text>tRNA(Gly) + glycine + ATP = glycyl-tRNA(Gly) + AMP + diphosphate</text>
        <dbReference type="Rhea" id="RHEA:16013"/>
        <dbReference type="Rhea" id="RHEA-COMP:9664"/>
        <dbReference type="Rhea" id="RHEA-COMP:9683"/>
        <dbReference type="ChEBI" id="CHEBI:30616"/>
        <dbReference type="ChEBI" id="CHEBI:33019"/>
        <dbReference type="ChEBI" id="CHEBI:57305"/>
        <dbReference type="ChEBI" id="CHEBI:78442"/>
        <dbReference type="ChEBI" id="CHEBI:78522"/>
        <dbReference type="ChEBI" id="CHEBI:456215"/>
        <dbReference type="EC" id="6.1.1.14"/>
    </reaction>
</comment>
<keyword evidence="7 10" id="KW-0648">Protein biosynthesis</keyword>
<feature type="domain" description="DALR anticodon binding" evidence="11">
    <location>
        <begin position="586"/>
        <end position="676"/>
    </location>
</feature>
<evidence type="ECO:0000256" key="9">
    <source>
        <dbReference type="ARBA" id="ARBA00047937"/>
    </source>
</evidence>
<accession>A0A6N9Q3N0</accession>
<evidence type="ECO:0000256" key="6">
    <source>
        <dbReference type="ARBA" id="ARBA00022840"/>
    </source>
</evidence>
<comment type="subcellular location">
    <subcellularLocation>
        <location evidence="1 10">Cytoplasm</location>
    </subcellularLocation>
</comment>
<dbReference type="InterPro" id="IPR008909">
    <property type="entry name" value="DALR_anticod-bd"/>
</dbReference>
<evidence type="ECO:0000256" key="5">
    <source>
        <dbReference type="ARBA" id="ARBA00022741"/>
    </source>
</evidence>
<dbReference type="Pfam" id="PF02092">
    <property type="entry name" value="tRNA_synt_2f"/>
    <property type="match status" value="1"/>
</dbReference>
<protein>
    <recommendedName>
        <fullName evidence="10">Glycine--tRNA ligase beta subunit</fullName>
        <ecNumber evidence="10">6.1.1.14</ecNumber>
    </recommendedName>
    <alternativeName>
        <fullName evidence="10">Glycyl-tRNA synthetase beta subunit</fullName>
        <shortName evidence="10">GlyRS</shortName>
    </alternativeName>
</protein>
<proteinExistence type="inferred from homology"/>
<dbReference type="PRINTS" id="PR01045">
    <property type="entry name" value="TRNASYNTHGB"/>
</dbReference>
<dbReference type="RefSeq" id="WP_160646187.1">
    <property type="nucleotide sequence ID" value="NZ_SIJB01000024.1"/>
</dbReference>
<evidence type="ECO:0000256" key="8">
    <source>
        <dbReference type="ARBA" id="ARBA00023146"/>
    </source>
</evidence>
<organism evidence="12 13">
    <name type="scientific">Chengkuizengella marina</name>
    <dbReference type="NCBI Taxonomy" id="2507566"/>
    <lineage>
        <taxon>Bacteria</taxon>
        <taxon>Bacillati</taxon>
        <taxon>Bacillota</taxon>
        <taxon>Bacilli</taxon>
        <taxon>Bacillales</taxon>
        <taxon>Paenibacillaceae</taxon>
        <taxon>Chengkuizengella</taxon>
    </lineage>
</organism>
<comment type="similarity">
    <text evidence="2 10">Belongs to the class-II aminoacyl-tRNA synthetase family.</text>
</comment>
<dbReference type="AlphaFoldDB" id="A0A6N9Q3N0"/>
<dbReference type="PROSITE" id="PS50861">
    <property type="entry name" value="AA_TRNA_LIGASE_II_GLYAB"/>
    <property type="match status" value="1"/>
</dbReference>
<evidence type="ECO:0000256" key="3">
    <source>
        <dbReference type="ARBA" id="ARBA00022490"/>
    </source>
</evidence>
<keyword evidence="13" id="KW-1185">Reference proteome</keyword>
<dbReference type="GO" id="GO:0005829">
    <property type="term" value="C:cytosol"/>
    <property type="evidence" value="ECO:0007669"/>
    <property type="project" value="TreeGrafter"/>
</dbReference>
<dbReference type="GO" id="GO:0004814">
    <property type="term" value="F:arginine-tRNA ligase activity"/>
    <property type="evidence" value="ECO:0007669"/>
    <property type="project" value="InterPro"/>
</dbReference>
<dbReference type="GO" id="GO:0004820">
    <property type="term" value="F:glycine-tRNA ligase activity"/>
    <property type="evidence" value="ECO:0007669"/>
    <property type="project" value="UniProtKB-UniRule"/>
</dbReference>
<dbReference type="OrthoDB" id="9775440at2"/>
<evidence type="ECO:0000259" key="11">
    <source>
        <dbReference type="Pfam" id="PF05746"/>
    </source>
</evidence>
<dbReference type="HAMAP" id="MF_00255">
    <property type="entry name" value="Gly_tRNA_synth_beta"/>
    <property type="match status" value="1"/>
</dbReference>
<evidence type="ECO:0000313" key="13">
    <source>
        <dbReference type="Proteomes" id="UP000448943"/>
    </source>
</evidence>
<dbReference type="EMBL" id="SIJB01000024">
    <property type="protein sequence ID" value="NBI29380.1"/>
    <property type="molecule type" value="Genomic_DNA"/>
</dbReference>
<comment type="subunit">
    <text evidence="10">Tetramer of two alpha and two beta subunits.</text>
</comment>
<evidence type="ECO:0000256" key="1">
    <source>
        <dbReference type="ARBA" id="ARBA00004496"/>
    </source>
</evidence>
<dbReference type="GO" id="GO:0005524">
    <property type="term" value="F:ATP binding"/>
    <property type="evidence" value="ECO:0007669"/>
    <property type="project" value="UniProtKB-UniRule"/>
</dbReference>
<dbReference type="Pfam" id="PF05746">
    <property type="entry name" value="DALR_1"/>
    <property type="match status" value="1"/>
</dbReference>
<evidence type="ECO:0000256" key="10">
    <source>
        <dbReference type="HAMAP-Rule" id="MF_00255"/>
    </source>
</evidence>
<dbReference type="SUPFAM" id="SSF109604">
    <property type="entry name" value="HD-domain/PDEase-like"/>
    <property type="match status" value="1"/>
</dbReference>
<dbReference type="GO" id="GO:0006420">
    <property type="term" value="P:arginyl-tRNA aminoacylation"/>
    <property type="evidence" value="ECO:0007669"/>
    <property type="project" value="InterPro"/>
</dbReference>
<dbReference type="GO" id="GO:0006426">
    <property type="term" value="P:glycyl-tRNA aminoacylation"/>
    <property type="evidence" value="ECO:0007669"/>
    <property type="project" value="UniProtKB-UniRule"/>
</dbReference>
<dbReference type="Proteomes" id="UP000448943">
    <property type="component" value="Unassembled WGS sequence"/>
</dbReference>
<reference evidence="12 13" key="1">
    <citation type="submission" date="2019-01" db="EMBL/GenBank/DDBJ databases">
        <title>Chengkuizengella sp. nov., isolated from deep-sea sediment of East Pacific Ocean.</title>
        <authorList>
            <person name="Yang J."/>
            <person name="Lai Q."/>
            <person name="Shao Z."/>
        </authorList>
    </citation>
    <scope>NUCLEOTIDE SEQUENCE [LARGE SCALE GENOMIC DNA]</scope>
    <source>
        <strain evidence="12 13">YPA3-1-1</strain>
    </source>
</reference>
<keyword evidence="5 10" id="KW-0547">Nucleotide-binding</keyword>
<dbReference type="EC" id="6.1.1.14" evidence="10"/>
<keyword evidence="8 10" id="KW-0030">Aminoacyl-tRNA synthetase</keyword>
<sequence length="691" mass="79410">MNKDLLIEIGMEEIPSRFIRDAVNLLEKKIKEWLTESRIEFSSTKIYATPRRLAVIVNDVSPKQSDLRSEVKGPSKKIAQNDQGEWSKAALGFARSQGVEPSSLFFKELNGVEYVYAVKNEIGIETKNILSEGISKIITSMVYPKNMRWGKYDLKYVRPIRWLVTLYGDQIIPMEITEVHAGRKSRGHRFLGGDVNINLPSTYISQLKAEYVYADIEERQKLIVEQIEALAQDKNWLISVKEDLLEEVLFLVEYPTVLFGSFQPEYLEIPQEVLITSMREHQRYFPVFDKNKKLLPHFVTVRNGDKKSLDVVARGNEKVLKARLADARFFYQEDQNFPIEKALAKLEKIVYHEELGTVGDKVRRIRLISDQISKYLSTDDKVNEQVTRASTICKFDLVTQMVYEFPELQGVMGEDYALKAGEDPVVSRAIFEHYQPRFSGDSSPKSMVGAIISIADKMDSIIGCFSIGIIPTGSQDPYALRRSAAGIVQIILDHDINLNLSNLFEICIEVYEENNLLKTEISDLRSKFLEFFSLRIKNVLTDMNLRYDVIDAVMETDINNIPSVIRRGKALMDFVEQSNIKLIIESFNRVNNLASKADNKIIKQEYFEEIVEIELFNMWEQMHPSLIEKLDASLEFEALEMLKQLQAPITAFFEKVMVMSENEKLRRNRLALLANISSDIIKIADFQKIVL</sequence>
<evidence type="ECO:0000256" key="4">
    <source>
        <dbReference type="ARBA" id="ARBA00022598"/>
    </source>
</evidence>
<comment type="caution">
    <text evidence="12">The sequence shown here is derived from an EMBL/GenBank/DDBJ whole genome shotgun (WGS) entry which is preliminary data.</text>
</comment>
<keyword evidence="4 10" id="KW-0436">Ligase</keyword>
<dbReference type="PANTHER" id="PTHR30075">
    <property type="entry name" value="GLYCYL-TRNA SYNTHETASE"/>
    <property type="match status" value="1"/>
</dbReference>